<reference evidence="9" key="1">
    <citation type="submission" date="2016-05" db="EMBL/GenBank/DDBJ databases">
        <title>Comparative genomics of biotechnologically important yeasts.</title>
        <authorList>
            <consortium name="DOE Joint Genome Institute"/>
            <person name="Riley R."/>
            <person name="Haridas S."/>
            <person name="Wolfe K.H."/>
            <person name="Lopes M.R."/>
            <person name="Hittinger C.T."/>
            <person name="Goker M."/>
            <person name="Salamov A."/>
            <person name="Wisecaver J."/>
            <person name="Long T.M."/>
            <person name="Aerts A.L."/>
            <person name="Barry K."/>
            <person name="Choi C."/>
            <person name="Clum A."/>
            <person name="Coughlan A.Y."/>
            <person name="Deshpande S."/>
            <person name="Douglass A.P."/>
            <person name="Hanson S.J."/>
            <person name="Klenk H.-P."/>
            <person name="Labutti K."/>
            <person name="Lapidus A."/>
            <person name="Lindquist E."/>
            <person name="Lipzen A."/>
            <person name="Meier-Kolthoff J.P."/>
            <person name="Ohm R.A."/>
            <person name="Otillar R.P."/>
            <person name="Pangilinan J."/>
            <person name="Peng Y."/>
            <person name="Rokas A."/>
            <person name="Rosa C.A."/>
            <person name="Scheuner C."/>
            <person name="Sibirny A.A."/>
            <person name="Slot J.C."/>
            <person name="Stielow J.B."/>
            <person name="Sun H."/>
            <person name="Kurtzman C.P."/>
            <person name="Blackwell M."/>
            <person name="Grigoriev I.V."/>
            <person name="Jeffries T.W."/>
        </authorList>
    </citation>
    <scope>NUCLEOTIDE SEQUENCE [LARGE SCALE GENOMIC DNA]</scope>
    <source>
        <strain evidence="9">NRRL Y-17324</strain>
    </source>
</reference>
<dbReference type="AlphaFoldDB" id="A0A1E4SLK9"/>
<dbReference type="NCBIfam" id="NF001452">
    <property type="entry name" value="PRK00311.1"/>
    <property type="match status" value="1"/>
</dbReference>
<dbReference type="GO" id="GO:0003864">
    <property type="term" value="F:3-methyl-2-oxobutanoate hydroxymethyltransferase activity"/>
    <property type="evidence" value="ECO:0007669"/>
    <property type="project" value="UniProtKB-EC"/>
</dbReference>
<evidence type="ECO:0000256" key="1">
    <source>
        <dbReference type="ARBA" id="ARBA00005033"/>
    </source>
</evidence>
<proteinExistence type="inferred from homology"/>
<name>A0A1E4SLK9_9ASCO</name>
<evidence type="ECO:0000256" key="5">
    <source>
        <dbReference type="ARBA" id="ARBA00022679"/>
    </source>
</evidence>
<dbReference type="GO" id="GO:0008168">
    <property type="term" value="F:methyltransferase activity"/>
    <property type="evidence" value="ECO:0007669"/>
    <property type="project" value="UniProtKB-KW"/>
</dbReference>
<dbReference type="GeneID" id="30983897"/>
<comment type="pathway">
    <text evidence="1 7">Cofactor biosynthesis; (R)-pantothenate biosynthesis; (R)-pantoate from 3-methyl-2-oxobutanoate: step 1/2.</text>
</comment>
<protein>
    <recommendedName>
        <fullName evidence="4 7">3-methyl-2-oxobutanoate hydroxymethyltransferase</fullName>
        <ecNumber evidence="4 7">2.1.2.11</ecNumber>
    </recommendedName>
</protein>
<evidence type="ECO:0000256" key="2">
    <source>
        <dbReference type="ARBA" id="ARBA00008676"/>
    </source>
</evidence>
<dbReference type="EMBL" id="KV453911">
    <property type="protein sequence ID" value="ODV80404.1"/>
    <property type="molecule type" value="Genomic_DNA"/>
</dbReference>
<dbReference type="GO" id="GO:0032259">
    <property type="term" value="P:methylation"/>
    <property type="evidence" value="ECO:0007669"/>
    <property type="project" value="UniProtKB-KW"/>
</dbReference>
<dbReference type="NCBIfam" id="TIGR00222">
    <property type="entry name" value="panB"/>
    <property type="match status" value="1"/>
</dbReference>
<dbReference type="RefSeq" id="XP_020065526.1">
    <property type="nucleotide sequence ID" value="XM_020209761.1"/>
</dbReference>
<evidence type="ECO:0000256" key="3">
    <source>
        <dbReference type="ARBA" id="ARBA00011881"/>
    </source>
</evidence>
<dbReference type="GO" id="GO:0000287">
    <property type="term" value="F:magnesium ion binding"/>
    <property type="evidence" value="ECO:0007669"/>
    <property type="project" value="TreeGrafter"/>
</dbReference>
<dbReference type="EC" id="2.1.2.11" evidence="4 7"/>
<keyword evidence="9" id="KW-1185">Reference proteome</keyword>
<evidence type="ECO:0000256" key="7">
    <source>
        <dbReference type="RuleBase" id="RU362100"/>
    </source>
</evidence>
<evidence type="ECO:0000256" key="6">
    <source>
        <dbReference type="ARBA" id="ARBA00049172"/>
    </source>
</evidence>
<sequence>MSFVRFIRSFSSAPSLRSAHASNPRKTLLDIASRYNQNQAISMVTAHDFITGRMLEKANIDIALVGDSLAMTTLGYKDTNELPFEEFLYHVRSVARGNATSFLVADLPFGTFERLTDQAVDTCVRLVKEGGVQGIKVEGGNPEILPTIRKLNSMGIPIMGHVGLTPQRHNSLGGFKLQGNSVETAAQIYREVRALQEAGVFAIVLECIPNRLAEFITANIQVPTIGIGAGPGVSGQVLVIADMLGMCDPDDSHMAKFVKGYDGFFKRGVEGLKTYKSDLEEKKFPTEEHGYKIKKGIMDELRKLNL</sequence>
<dbReference type="InterPro" id="IPR003700">
    <property type="entry name" value="Pantoate_hydroxy_MeTrfase"/>
</dbReference>
<dbReference type="HAMAP" id="MF_00156">
    <property type="entry name" value="PanB"/>
    <property type="match status" value="1"/>
</dbReference>
<gene>
    <name evidence="8" type="ORF">CANTADRAFT_49848</name>
</gene>
<dbReference type="PANTHER" id="PTHR20881">
    <property type="entry name" value="3-METHYL-2-OXOBUTANOATE HYDROXYMETHYLTRANSFERASE"/>
    <property type="match status" value="1"/>
</dbReference>
<dbReference type="InterPro" id="IPR015813">
    <property type="entry name" value="Pyrv/PenolPyrv_kinase-like_dom"/>
</dbReference>
<organism evidence="8 9">
    <name type="scientific">Suhomyces tanzawaensis NRRL Y-17324</name>
    <dbReference type="NCBI Taxonomy" id="984487"/>
    <lineage>
        <taxon>Eukaryota</taxon>
        <taxon>Fungi</taxon>
        <taxon>Dikarya</taxon>
        <taxon>Ascomycota</taxon>
        <taxon>Saccharomycotina</taxon>
        <taxon>Pichiomycetes</taxon>
        <taxon>Debaryomycetaceae</taxon>
        <taxon>Suhomyces</taxon>
    </lineage>
</organism>
<evidence type="ECO:0000313" key="8">
    <source>
        <dbReference type="EMBL" id="ODV80404.1"/>
    </source>
</evidence>
<dbReference type="OrthoDB" id="425211at2759"/>
<keyword evidence="5 7" id="KW-0808">Transferase</keyword>
<evidence type="ECO:0000313" key="9">
    <source>
        <dbReference type="Proteomes" id="UP000094285"/>
    </source>
</evidence>
<accession>A0A1E4SLK9</accession>
<keyword evidence="8" id="KW-0489">Methyltransferase</keyword>
<dbReference type="STRING" id="984487.A0A1E4SLK9"/>
<keyword evidence="7" id="KW-0566">Pantothenate biosynthesis</keyword>
<dbReference type="InterPro" id="IPR040442">
    <property type="entry name" value="Pyrv_kinase-like_dom_sf"/>
</dbReference>
<dbReference type="CDD" id="cd06557">
    <property type="entry name" value="KPHMT-like"/>
    <property type="match status" value="1"/>
</dbReference>
<dbReference type="Proteomes" id="UP000094285">
    <property type="component" value="Unassembled WGS sequence"/>
</dbReference>
<dbReference type="Gene3D" id="3.20.20.60">
    <property type="entry name" value="Phosphoenolpyruvate-binding domains"/>
    <property type="match status" value="1"/>
</dbReference>
<evidence type="ECO:0000256" key="4">
    <source>
        <dbReference type="ARBA" id="ARBA00012618"/>
    </source>
</evidence>
<dbReference type="PIRSF" id="PIRSF000388">
    <property type="entry name" value="Pantoate_hydroxy_MeTrfase"/>
    <property type="match status" value="1"/>
</dbReference>
<dbReference type="PANTHER" id="PTHR20881:SF0">
    <property type="entry name" value="3-METHYL-2-OXOBUTANOATE HYDROXYMETHYLTRANSFERASE"/>
    <property type="match status" value="1"/>
</dbReference>
<dbReference type="GO" id="GO:0015940">
    <property type="term" value="P:pantothenate biosynthetic process"/>
    <property type="evidence" value="ECO:0007669"/>
    <property type="project" value="UniProtKB-UniPathway"/>
</dbReference>
<dbReference type="GO" id="GO:0005739">
    <property type="term" value="C:mitochondrion"/>
    <property type="evidence" value="ECO:0007669"/>
    <property type="project" value="TreeGrafter"/>
</dbReference>
<comment type="catalytic activity">
    <reaction evidence="6 7">
        <text>(6R)-5,10-methylene-5,6,7,8-tetrahydrofolate + 3-methyl-2-oxobutanoate + H2O = 2-dehydropantoate + (6S)-5,6,7,8-tetrahydrofolate</text>
        <dbReference type="Rhea" id="RHEA:11824"/>
        <dbReference type="ChEBI" id="CHEBI:11561"/>
        <dbReference type="ChEBI" id="CHEBI:11851"/>
        <dbReference type="ChEBI" id="CHEBI:15377"/>
        <dbReference type="ChEBI" id="CHEBI:15636"/>
        <dbReference type="ChEBI" id="CHEBI:57453"/>
        <dbReference type="EC" id="2.1.2.11"/>
    </reaction>
</comment>
<dbReference type="SUPFAM" id="SSF51621">
    <property type="entry name" value="Phosphoenolpyruvate/pyruvate domain"/>
    <property type="match status" value="1"/>
</dbReference>
<dbReference type="Pfam" id="PF02548">
    <property type="entry name" value="Pantoate_transf"/>
    <property type="match status" value="1"/>
</dbReference>
<dbReference type="UniPathway" id="UPA00028">
    <property type="reaction ID" value="UER00003"/>
</dbReference>
<dbReference type="FunFam" id="3.20.20.60:FF:000003">
    <property type="entry name" value="3-methyl-2-oxobutanoate hydroxymethyltransferase"/>
    <property type="match status" value="1"/>
</dbReference>
<comment type="function">
    <text evidence="7">Catalyzes the reversible reaction in which hydroxymethyl group from 5,10-methylenetetrahydrofolate is transferred onto alpha-ketoisovalerate to form ketopantoate.</text>
</comment>
<comment type="subunit">
    <text evidence="3">Homotetramer.</text>
</comment>
<comment type="similarity">
    <text evidence="2 7">Belongs to the PanB family.</text>
</comment>